<comment type="caution">
    <text evidence="1">The sequence shown here is derived from an EMBL/GenBank/DDBJ whole genome shotgun (WGS) entry which is preliminary data.</text>
</comment>
<gene>
    <name evidence="1" type="ORF">ACOLOM_LOCUS7561</name>
</gene>
<evidence type="ECO:0000313" key="2">
    <source>
        <dbReference type="Proteomes" id="UP000789525"/>
    </source>
</evidence>
<dbReference type="Proteomes" id="UP000789525">
    <property type="component" value="Unassembled WGS sequence"/>
</dbReference>
<reference evidence="1" key="1">
    <citation type="submission" date="2021-06" db="EMBL/GenBank/DDBJ databases">
        <authorList>
            <person name="Kallberg Y."/>
            <person name="Tangrot J."/>
            <person name="Rosling A."/>
        </authorList>
    </citation>
    <scope>NUCLEOTIDE SEQUENCE</scope>
    <source>
        <strain evidence="1">CL356</strain>
    </source>
</reference>
<dbReference type="EMBL" id="CAJVPT010017722">
    <property type="protein sequence ID" value="CAG8628564.1"/>
    <property type="molecule type" value="Genomic_DNA"/>
</dbReference>
<sequence>MGQEVEMRGLVSCVPVPQNKLHNIFGWNLDHLPINLEDLIWKKPRANLCINEALPINVPPSWIRGAYGVRISIQDRVQDGADDSVVDMYLALFRLYCLVEFPCSDDDEPIFVQINAQICVNQVFPPKGLGTETRTVKLTGTDSAKTYNSRKKASLRG</sequence>
<evidence type="ECO:0000313" key="1">
    <source>
        <dbReference type="EMBL" id="CAG8628564.1"/>
    </source>
</evidence>
<accession>A0ACA9N2X3</accession>
<proteinExistence type="predicted"/>
<protein>
    <submittedName>
        <fullName evidence="1">6504_t:CDS:1</fullName>
    </submittedName>
</protein>
<name>A0ACA9N2X3_9GLOM</name>
<organism evidence="1 2">
    <name type="scientific">Acaulospora colombiana</name>
    <dbReference type="NCBI Taxonomy" id="27376"/>
    <lineage>
        <taxon>Eukaryota</taxon>
        <taxon>Fungi</taxon>
        <taxon>Fungi incertae sedis</taxon>
        <taxon>Mucoromycota</taxon>
        <taxon>Glomeromycotina</taxon>
        <taxon>Glomeromycetes</taxon>
        <taxon>Diversisporales</taxon>
        <taxon>Acaulosporaceae</taxon>
        <taxon>Acaulospora</taxon>
    </lineage>
</organism>
<keyword evidence="2" id="KW-1185">Reference proteome</keyword>